<reference evidence="1 2" key="1">
    <citation type="submission" date="2019-03" db="EMBL/GenBank/DDBJ databases">
        <title>Genomics of glacier-inhabiting Cryobacterium strains.</title>
        <authorList>
            <person name="Liu Q."/>
            <person name="Xin Y.-H."/>
        </authorList>
    </citation>
    <scope>NUCLEOTIDE SEQUENCE [LARGE SCALE GENOMIC DNA]</scope>
    <source>
        <strain evidence="1 2">CGMCC 1.4292</strain>
    </source>
</reference>
<sequence>MTTTKTEAPVEAPAKSPVKRKPTPRTPVVEQAPPTPGPVTAARSLWGVLAAVQAVGKNQRSEDDTYNFRSLDDVLDAVHPALVKVGGFYIGKDVGQSLEALNTPDGEVLTTVRLRVQYSWHGLDGGKPIRTIVSAEGSSSTGGATAAAWSIALRTYLVQTLCLQTNSPDPDQSTQKASATAKPKAALKKIDDVPGVAAAAPEVEVNWPNLAAACTTVEALTKVHAQAEKASQLGAVLDFNGTTVLEMLTAVRRVLVQKTTEANQPAPTLSPANG</sequence>
<dbReference type="RefSeq" id="WP_134173880.1">
    <property type="nucleotide sequence ID" value="NZ_SODI01000001.1"/>
</dbReference>
<dbReference type="Proteomes" id="UP000298218">
    <property type="component" value="Unassembled WGS sequence"/>
</dbReference>
<dbReference type="OrthoDB" id="3525196at2"/>
<dbReference type="Pfam" id="PF04404">
    <property type="entry name" value="ERF"/>
    <property type="match status" value="1"/>
</dbReference>
<dbReference type="InterPro" id="IPR007499">
    <property type="entry name" value="ERF_bacteria_virus"/>
</dbReference>
<name>A0A4Y8KWF9_9MICO</name>
<organism evidence="1 2">
    <name type="scientific">Cryobacterium psychrophilum</name>
    <dbReference type="NCBI Taxonomy" id="41988"/>
    <lineage>
        <taxon>Bacteria</taxon>
        <taxon>Bacillati</taxon>
        <taxon>Actinomycetota</taxon>
        <taxon>Actinomycetes</taxon>
        <taxon>Micrococcales</taxon>
        <taxon>Microbacteriaceae</taxon>
        <taxon>Cryobacterium</taxon>
    </lineage>
</organism>
<dbReference type="EMBL" id="SOHQ01000013">
    <property type="protein sequence ID" value="TFD80851.1"/>
    <property type="molecule type" value="Genomic_DNA"/>
</dbReference>
<evidence type="ECO:0000313" key="2">
    <source>
        <dbReference type="Proteomes" id="UP000298218"/>
    </source>
</evidence>
<dbReference type="AlphaFoldDB" id="A0A4Y8KWF9"/>
<proteinExistence type="predicted"/>
<keyword evidence="2" id="KW-1185">Reference proteome</keyword>
<comment type="caution">
    <text evidence="1">The sequence shown here is derived from an EMBL/GenBank/DDBJ whole genome shotgun (WGS) entry which is preliminary data.</text>
</comment>
<evidence type="ECO:0000313" key="1">
    <source>
        <dbReference type="EMBL" id="TFD80851.1"/>
    </source>
</evidence>
<protein>
    <submittedName>
        <fullName evidence="1">Uncharacterized protein</fullName>
    </submittedName>
</protein>
<gene>
    <name evidence="1" type="ORF">E3T53_04300</name>
</gene>
<accession>A0A4Y8KWF9</accession>